<dbReference type="AlphaFoldDB" id="A0A0D9XPG4"/>
<dbReference type="InterPro" id="IPR055312">
    <property type="entry name" value="FBL15-like"/>
</dbReference>
<evidence type="ECO:0000259" key="2">
    <source>
        <dbReference type="SMART" id="SM00256"/>
    </source>
</evidence>
<evidence type="ECO:0000313" key="4">
    <source>
        <dbReference type="Proteomes" id="UP000032180"/>
    </source>
</evidence>
<dbReference type="Proteomes" id="UP000032180">
    <property type="component" value="Chromosome 11"/>
</dbReference>
<dbReference type="HOGENOM" id="CLU_017148_3_2_1"/>
<sequence length="546" mass="62585">MEESTSAVPVKKGRPPRRIRRRPRRRHHHPRSTPSDHRRHGDLISDLNDDVLTHVLSFLPTTADVARACAVSRRWRRLATRVPSLTFSSRIQHDLPKEKVYRLIAFINHVLAARAAADVEHLSISLDFWFADDIAAAASAQLDAWIRYGMRHVSKSFSLKLTPDYHRNFIINNDGNDDDSLFLEVIPSYTELETMTLSLDNATLNLPNVVKFNSLKHLTLEHIRLAAGSSRLLGRLMSSSCCPHLQKLELTWIAGLTELHIDSGELLELSLLQRYDYSAIAELHLLELNTPKLRDLGVQNCYLQKLIIDAPRLEDLSLSTMWSFNDIEQLGVSELSHVRKLLGIKMTTHGHHLHDRHVNDCAILLLRQCTSVEFVGFSLRFTQGYYAEEEEVDMMKEIPSLPHVTKLWLSFFPQHEHTIIASIACLFTRCSSLKYLMLHMVNGTEREGGDQAISEDHPSIKLPNLQEIEILGFQARQCEASLVKWLHTTAPALKRIKLVFSYRFRKSSIKKLRKKLPFAEVGTWSSVPTDKCNREFEWTPMCEENM</sequence>
<name>A0A0D9XPG4_9ORYZ</name>
<feature type="compositionally biased region" description="Basic residues" evidence="1">
    <location>
        <begin position="11"/>
        <end position="31"/>
    </location>
</feature>
<evidence type="ECO:0000256" key="1">
    <source>
        <dbReference type="SAM" id="MobiDB-lite"/>
    </source>
</evidence>
<reference evidence="3 4" key="1">
    <citation type="submission" date="2012-08" db="EMBL/GenBank/DDBJ databases">
        <title>Oryza genome evolution.</title>
        <authorList>
            <person name="Wing R.A."/>
        </authorList>
    </citation>
    <scope>NUCLEOTIDE SEQUENCE</scope>
</reference>
<dbReference type="PANTHER" id="PTHR34709:SF28">
    <property type="entry name" value="OS08G0272601 PROTEIN"/>
    <property type="match status" value="1"/>
</dbReference>
<accession>A0A0D9XPG4</accession>
<dbReference type="Gene3D" id="1.20.1280.50">
    <property type="match status" value="1"/>
</dbReference>
<dbReference type="Gene3D" id="3.80.10.10">
    <property type="entry name" value="Ribonuclease Inhibitor"/>
    <property type="match status" value="1"/>
</dbReference>
<dbReference type="EnsemblPlants" id="LPERR11G03680.1">
    <property type="protein sequence ID" value="LPERR11G03680.1"/>
    <property type="gene ID" value="LPERR11G03680"/>
</dbReference>
<feature type="domain" description="F-box" evidence="2">
    <location>
        <begin position="47"/>
        <end position="88"/>
    </location>
</feature>
<reference evidence="3" key="3">
    <citation type="submission" date="2015-04" db="UniProtKB">
        <authorList>
            <consortium name="EnsemblPlants"/>
        </authorList>
    </citation>
    <scope>IDENTIFICATION</scope>
</reference>
<dbReference type="PANTHER" id="PTHR34709">
    <property type="entry name" value="OS10G0396666 PROTEIN"/>
    <property type="match status" value="1"/>
</dbReference>
<feature type="region of interest" description="Disordered" evidence="1">
    <location>
        <begin position="1"/>
        <end position="42"/>
    </location>
</feature>
<dbReference type="Gramene" id="LPERR11G03680.1">
    <property type="protein sequence ID" value="LPERR11G03680.1"/>
    <property type="gene ID" value="LPERR11G03680"/>
</dbReference>
<evidence type="ECO:0000313" key="3">
    <source>
        <dbReference type="EnsemblPlants" id="LPERR11G03680.1"/>
    </source>
</evidence>
<protein>
    <recommendedName>
        <fullName evidence="2">F-box domain-containing protein</fullName>
    </recommendedName>
</protein>
<dbReference type="SUPFAM" id="SSF52047">
    <property type="entry name" value="RNI-like"/>
    <property type="match status" value="1"/>
</dbReference>
<dbReference type="Pfam" id="PF12937">
    <property type="entry name" value="F-box-like"/>
    <property type="match status" value="1"/>
</dbReference>
<proteinExistence type="predicted"/>
<dbReference type="SUPFAM" id="SSF81383">
    <property type="entry name" value="F-box domain"/>
    <property type="match status" value="1"/>
</dbReference>
<dbReference type="InterPro" id="IPR001810">
    <property type="entry name" value="F-box_dom"/>
</dbReference>
<dbReference type="SMART" id="SM00256">
    <property type="entry name" value="FBOX"/>
    <property type="match status" value="1"/>
</dbReference>
<dbReference type="eggNOG" id="ENOG502R71S">
    <property type="taxonomic scope" value="Eukaryota"/>
</dbReference>
<organism evidence="3 4">
    <name type="scientific">Leersia perrieri</name>
    <dbReference type="NCBI Taxonomy" id="77586"/>
    <lineage>
        <taxon>Eukaryota</taxon>
        <taxon>Viridiplantae</taxon>
        <taxon>Streptophyta</taxon>
        <taxon>Embryophyta</taxon>
        <taxon>Tracheophyta</taxon>
        <taxon>Spermatophyta</taxon>
        <taxon>Magnoliopsida</taxon>
        <taxon>Liliopsida</taxon>
        <taxon>Poales</taxon>
        <taxon>Poaceae</taxon>
        <taxon>BOP clade</taxon>
        <taxon>Oryzoideae</taxon>
        <taxon>Oryzeae</taxon>
        <taxon>Oryzinae</taxon>
        <taxon>Leersia</taxon>
    </lineage>
</organism>
<keyword evidence="4" id="KW-1185">Reference proteome</keyword>
<dbReference type="InterPro" id="IPR036047">
    <property type="entry name" value="F-box-like_dom_sf"/>
</dbReference>
<reference evidence="4" key="2">
    <citation type="submission" date="2013-12" db="EMBL/GenBank/DDBJ databases">
        <authorList>
            <person name="Yu Y."/>
            <person name="Lee S."/>
            <person name="de Baynast K."/>
            <person name="Wissotski M."/>
            <person name="Liu L."/>
            <person name="Talag J."/>
            <person name="Goicoechea J."/>
            <person name="Angelova A."/>
            <person name="Jetty R."/>
            <person name="Kudrna D."/>
            <person name="Golser W."/>
            <person name="Rivera L."/>
            <person name="Zhang J."/>
            <person name="Wing R."/>
        </authorList>
    </citation>
    <scope>NUCLEOTIDE SEQUENCE</scope>
</reference>
<dbReference type="InterPro" id="IPR032675">
    <property type="entry name" value="LRR_dom_sf"/>
</dbReference>